<evidence type="ECO:0000313" key="3">
    <source>
        <dbReference type="Proteomes" id="UP000595140"/>
    </source>
</evidence>
<gene>
    <name evidence="2" type="ORF">CCAM_LOCUS11352</name>
</gene>
<name>A0A484L0K9_9ASTE</name>
<dbReference type="Proteomes" id="UP000595140">
    <property type="component" value="Unassembled WGS sequence"/>
</dbReference>
<dbReference type="AlphaFoldDB" id="A0A484L0K9"/>
<evidence type="ECO:0000256" key="1">
    <source>
        <dbReference type="SAM" id="MobiDB-lite"/>
    </source>
</evidence>
<organism evidence="2 3">
    <name type="scientific">Cuscuta campestris</name>
    <dbReference type="NCBI Taxonomy" id="132261"/>
    <lineage>
        <taxon>Eukaryota</taxon>
        <taxon>Viridiplantae</taxon>
        <taxon>Streptophyta</taxon>
        <taxon>Embryophyta</taxon>
        <taxon>Tracheophyta</taxon>
        <taxon>Spermatophyta</taxon>
        <taxon>Magnoliopsida</taxon>
        <taxon>eudicotyledons</taxon>
        <taxon>Gunneridae</taxon>
        <taxon>Pentapetalae</taxon>
        <taxon>asterids</taxon>
        <taxon>lamiids</taxon>
        <taxon>Solanales</taxon>
        <taxon>Convolvulaceae</taxon>
        <taxon>Cuscuteae</taxon>
        <taxon>Cuscuta</taxon>
        <taxon>Cuscuta subgen. Grammica</taxon>
        <taxon>Cuscuta sect. Cleistogrammica</taxon>
    </lineage>
</organism>
<protein>
    <submittedName>
        <fullName evidence="2">Uncharacterized protein</fullName>
    </submittedName>
</protein>
<feature type="region of interest" description="Disordered" evidence="1">
    <location>
        <begin position="1"/>
        <end position="88"/>
    </location>
</feature>
<evidence type="ECO:0000313" key="2">
    <source>
        <dbReference type="EMBL" id="VFQ69576.1"/>
    </source>
</evidence>
<sequence length="124" mass="14056">MLARAKYLALEEEDDEAPVHKEKKSAQPAGEGRKRKYFGRGPNPTSYPARRPPVHAIKSLPVPPRSRENYNVQDNPKYREYHRSSTHNTSVCVTLKKEMDQLIARGPPHWVETQAPGNRGRGGD</sequence>
<feature type="region of interest" description="Disordered" evidence="1">
    <location>
        <begin position="104"/>
        <end position="124"/>
    </location>
</feature>
<keyword evidence="3" id="KW-1185">Reference proteome</keyword>
<accession>A0A484L0K9</accession>
<proteinExistence type="predicted"/>
<dbReference type="OrthoDB" id="1468745at2759"/>
<dbReference type="EMBL" id="OOIL02000802">
    <property type="protein sequence ID" value="VFQ69576.1"/>
    <property type="molecule type" value="Genomic_DNA"/>
</dbReference>
<reference evidence="2 3" key="1">
    <citation type="submission" date="2018-04" db="EMBL/GenBank/DDBJ databases">
        <authorList>
            <person name="Vogel A."/>
        </authorList>
    </citation>
    <scope>NUCLEOTIDE SEQUENCE [LARGE SCALE GENOMIC DNA]</scope>
</reference>